<dbReference type="AlphaFoldDB" id="A0A7X4H6F0"/>
<keyword evidence="4" id="KW-1185">Reference proteome</keyword>
<dbReference type="RefSeq" id="WP_161046286.1">
    <property type="nucleotide sequence ID" value="NZ_WWCR01000086.1"/>
</dbReference>
<sequence length="141" mass="15530">MLVRLLYTSRAVDHADSGAVNAILQQSRQHNPAAGITGVLCHSERLYLQLLEGGREQVNQLYGRILADRRHTAVTLLHYEEIRERRYAGWTMGQTNLDKLNPGTLLRYSALPAFDPYALSGASSLALIDELMAAAAVLGRA</sequence>
<dbReference type="PROSITE" id="PS50925">
    <property type="entry name" value="BLUF"/>
    <property type="match status" value="1"/>
</dbReference>
<evidence type="ECO:0000313" key="5">
    <source>
        <dbReference type="Proteomes" id="UP000469734"/>
    </source>
</evidence>
<evidence type="ECO:0000313" key="3">
    <source>
        <dbReference type="EMBL" id="MYN41315.1"/>
    </source>
</evidence>
<comment type="caution">
    <text evidence="2">The sequence shown here is derived from an EMBL/GenBank/DDBJ whole genome shotgun (WGS) entry which is preliminary data.</text>
</comment>
<dbReference type="Proteomes" id="UP000469734">
    <property type="component" value="Unassembled WGS sequence"/>
</dbReference>
<dbReference type="InterPro" id="IPR007024">
    <property type="entry name" value="BLUF_domain"/>
</dbReference>
<organism evidence="2 5">
    <name type="scientific">Duganella margarita</name>
    <dbReference type="NCBI Taxonomy" id="2692170"/>
    <lineage>
        <taxon>Bacteria</taxon>
        <taxon>Pseudomonadati</taxon>
        <taxon>Pseudomonadota</taxon>
        <taxon>Betaproteobacteria</taxon>
        <taxon>Burkholderiales</taxon>
        <taxon>Oxalobacteraceae</taxon>
        <taxon>Telluria group</taxon>
        <taxon>Duganella</taxon>
    </lineage>
</organism>
<dbReference type="SUPFAM" id="SSF54975">
    <property type="entry name" value="Acylphosphatase/BLUF domain-like"/>
    <property type="match status" value="1"/>
</dbReference>
<gene>
    <name evidence="3" type="ORF">GTP55_18285</name>
    <name evidence="2" type="ORF">GTP56_29215</name>
</gene>
<dbReference type="Pfam" id="PF04940">
    <property type="entry name" value="BLUF"/>
    <property type="match status" value="1"/>
</dbReference>
<dbReference type="EMBL" id="WWCS01000012">
    <property type="protein sequence ID" value="MYN41315.1"/>
    <property type="molecule type" value="Genomic_DNA"/>
</dbReference>
<protein>
    <submittedName>
        <fullName evidence="2">Blue light sensor protein</fullName>
    </submittedName>
</protein>
<evidence type="ECO:0000259" key="1">
    <source>
        <dbReference type="PROSITE" id="PS50925"/>
    </source>
</evidence>
<evidence type="ECO:0000313" key="2">
    <source>
        <dbReference type="EMBL" id="MYM76245.1"/>
    </source>
</evidence>
<name>A0A7X4H6F0_9BURK</name>
<dbReference type="EMBL" id="WWCR01000086">
    <property type="protein sequence ID" value="MYM76245.1"/>
    <property type="molecule type" value="Genomic_DNA"/>
</dbReference>
<accession>A0A7X4H6F0</accession>
<dbReference type="Proteomes" id="UP000466332">
    <property type="component" value="Unassembled WGS sequence"/>
</dbReference>
<reference evidence="4 5" key="1">
    <citation type="submission" date="2019-12" db="EMBL/GenBank/DDBJ databases">
        <title>Novel species isolated from a subtropical stream in China.</title>
        <authorList>
            <person name="Lu H."/>
        </authorList>
    </citation>
    <scope>NUCLEOTIDE SEQUENCE [LARGE SCALE GENOMIC DNA]</scope>
    <source>
        <strain evidence="3 4">FT109W</strain>
        <strain evidence="2 5">FT134W</strain>
    </source>
</reference>
<dbReference type="GO" id="GO:0071949">
    <property type="term" value="F:FAD binding"/>
    <property type="evidence" value="ECO:0007669"/>
    <property type="project" value="InterPro"/>
</dbReference>
<evidence type="ECO:0000313" key="4">
    <source>
        <dbReference type="Proteomes" id="UP000466332"/>
    </source>
</evidence>
<feature type="domain" description="BLUF" evidence="1">
    <location>
        <begin position="2"/>
        <end position="93"/>
    </location>
</feature>
<dbReference type="SMART" id="SM01034">
    <property type="entry name" value="BLUF"/>
    <property type="match status" value="1"/>
</dbReference>
<dbReference type="GO" id="GO:0009882">
    <property type="term" value="F:blue light photoreceptor activity"/>
    <property type="evidence" value="ECO:0007669"/>
    <property type="project" value="InterPro"/>
</dbReference>
<proteinExistence type="predicted"/>
<dbReference type="InterPro" id="IPR036046">
    <property type="entry name" value="Acylphosphatase-like_dom_sf"/>
</dbReference>
<dbReference type="Gene3D" id="3.30.70.100">
    <property type="match status" value="1"/>
</dbReference>